<gene>
    <name evidence="8 15" type="primary">ftsZ</name>
    <name evidence="15" type="ORF">PS659_01430</name>
    <name evidence="14" type="ORF">VC35_18915</name>
</gene>
<dbReference type="PANTHER" id="PTHR30314:SF3">
    <property type="entry name" value="MITOCHONDRIAL DIVISION PROTEIN FSZA"/>
    <property type="match status" value="1"/>
</dbReference>
<evidence type="ECO:0000313" key="16">
    <source>
        <dbReference type="Proteomes" id="UP000033588"/>
    </source>
</evidence>
<dbReference type="EMBL" id="CABVGY010000006">
    <property type="protein sequence ID" value="VVM63401.1"/>
    <property type="molecule type" value="Genomic_DNA"/>
</dbReference>
<keyword evidence="5 8" id="KW-0342">GTP-binding</keyword>
<dbReference type="PROSITE" id="PS01135">
    <property type="entry name" value="FTSZ_2"/>
    <property type="match status" value="1"/>
</dbReference>
<dbReference type="Proteomes" id="UP000326729">
    <property type="component" value="Unassembled WGS sequence"/>
</dbReference>
<dbReference type="SMART" id="SM00864">
    <property type="entry name" value="Tubulin"/>
    <property type="match status" value="1"/>
</dbReference>
<keyword evidence="6 8" id="KW-0717">Septation</keyword>
<evidence type="ECO:0000256" key="8">
    <source>
        <dbReference type="HAMAP-Rule" id="MF_00909"/>
    </source>
</evidence>
<dbReference type="Pfam" id="PF00091">
    <property type="entry name" value="Tubulin"/>
    <property type="match status" value="1"/>
</dbReference>
<evidence type="ECO:0000256" key="6">
    <source>
        <dbReference type="ARBA" id="ARBA00023210"/>
    </source>
</evidence>
<dbReference type="OrthoDB" id="9813375at2"/>
<keyword evidence="3 8" id="KW-0132">Cell division</keyword>
<comment type="subcellular location">
    <subcellularLocation>
        <location evidence="8">Cytoplasm</location>
    </subcellularLocation>
    <text evidence="8">Assembles at midcell at the inner surface of the cytoplasmic membrane.</text>
</comment>
<dbReference type="AlphaFoldDB" id="A0A0F4TIR0"/>
<dbReference type="GO" id="GO:0005525">
    <property type="term" value="F:GTP binding"/>
    <property type="evidence" value="ECO:0007669"/>
    <property type="project" value="UniProtKB-UniRule"/>
</dbReference>
<dbReference type="InterPro" id="IPR024757">
    <property type="entry name" value="FtsZ_C"/>
</dbReference>
<protein>
    <recommendedName>
        <fullName evidence="8 9">Cell division protein FtsZ</fullName>
    </recommendedName>
</protein>
<dbReference type="RefSeq" id="WP_046041931.1">
    <property type="nucleotide sequence ID" value="NZ_CABVGY010000006.1"/>
</dbReference>
<dbReference type="HAMAP" id="MF_00909">
    <property type="entry name" value="FtsZ"/>
    <property type="match status" value="1"/>
</dbReference>
<evidence type="ECO:0000256" key="1">
    <source>
        <dbReference type="ARBA" id="ARBA00009690"/>
    </source>
</evidence>
<reference evidence="15 17" key="2">
    <citation type="submission" date="2019-09" db="EMBL/GenBank/DDBJ databases">
        <authorList>
            <person name="Chandra G."/>
            <person name="Truman W A."/>
        </authorList>
    </citation>
    <scope>NUCLEOTIDE SEQUENCE [LARGE SCALE GENOMIC DNA]</scope>
    <source>
        <strain evidence="15">PS659</strain>
    </source>
</reference>
<dbReference type="GO" id="GO:0000917">
    <property type="term" value="P:division septum assembly"/>
    <property type="evidence" value="ECO:0007669"/>
    <property type="project" value="UniProtKB-KW"/>
</dbReference>
<dbReference type="InterPro" id="IPR045061">
    <property type="entry name" value="FtsZ/CetZ"/>
</dbReference>
<dbReference type="InterPro" id="IPR037103">
    <property type="entry name" value="Tubulin/FtsZ-like_C"/>
</dbReference>
<feature type="binding site" evidence="8">
    <location>
        <position position="139"/>
    </location>
    <ligand>
        <name>GTP</name>
        <dbReference type="ChEBI" id="CHEBI:37565"/>
    </ligand>
</feature>
<dbReference type="Proteomes" id="UP000033588">
    <property type="component" value="Unassembled WGS sequence"/>
</dbReference>
<evidence type="ECO:0000313" key="15">
    <source>
        <dbReference type="EMBL" id="VVM63401.1"/>
    </source>
</evidence>
<keyword evidence="4 8" id="KW-0547">Nucleotide-binding</keyword>
<sequence length="397" mass="41688">MFELVDNIPASPVIKVIGVGGGGGNAVNHMVKSNIEGVEFICANTDAQALKSIGARTILQLGTGVTKGLGAGANPEVGRQAALEDRERIAEVLQGTNMVFITTGMGGGTGTGAAPIIAEVAKEMGILTVAVVTRPFPFEGRKRMQIADEGIRLLSESVDSLITIPNEKLLTILGKDASLLSAFAKADDVLAGAVRGISDIIKRPGMINVDFADVRTVMSEMGMAMMGTGCASGPNRAREATEAAIRNPLLEDVNLQGARGILVNITAGPDLSLGEYSDVGSIIEAFASEHAMVKVGTVIDPDMRDELHVTVVATGLGAKIEKPVKVIDNTVHTSMAAQPQQQAPVRQEAPAVNYRDLDRPTVMRNQAQAGAATAAKMNPQDDLDYLDIPAFLRRQAD</sequence>
<dbReference type="InterPro" id="IPR036525">
    <property type="entry name" value="Tubulin/FtsZ_GTPase_sf"/>
</dbReference>
<feature type="binding site" evidence="8">
    <location>
        <begin position="108"/>
        <end position="110"/>
    </location>
    <ligand>
        <name>GTP</name>
        <dbReference type="ChEBI" id="CHEBI:37565"/>
    </ligand>
</feature>
<evidence type="ECO:0000256" key="10">
    <source>
        <dbReference type="RuleBase" id="RU000631"/>
    </source>
</evidence>
<dbReference type="InterPro" id="IPR020805">
    <property type="entry name" value="Cell_div_FtsZ_CS"/>
</dbReference>
<evidence type="ECO:0000256" key="2">
    <source>
        <dbReference type="ARBA" id="ARBA00022490"/>
    </source>
</evidence>
<dbReference type="SUPFAM" id="SSF55307">
    <property type="entry name" value="Tubulin C-terminal domain-like"/>
    <property type="match status" value="1"/>
</dbReference>
<dbReference type="InterPro" id="IPR008280">
    <property type="entry name" value="Tub_FtsZ_C"/>
</dbReference>
<evidence type="ECO:0000259" key="13">
    <source>
        <dbReference type="SMART" id="SM00865"/>
    </source>
</evidence>
<evidence type="ECO:0000256" key="3">
    <source>
        <dbReference type="ARBA" id="ARBA00022618"/>
    </source>
</evidence>
<dbReference type="GO" id="GO:0051258">
    <property type="term" value="P:protein polymerization"/>
    <property type="evidence" value="ECO:0007669"/>
    <property type="project" value="UniProtKB-UniRule"/>
</dbReference>
<dbReference type="InterPro" id="IPR000158">
    <property type="entry name" value="Cell_div_FtsZ"/>
</dbReference>
<evidence type="ECO:0000256" key="9">
    <source>
        <dbReference type="NCBIfam" id="TIGR00065"/>
    </source>
</evidence>
<feature type="region of interest" description="Disordered" evidence="11">
    <location>
        <begin position="335"/>
        <end position="358"/>
    </location>
</feature>
<evidence type="ECO:0000256" key="7">
    <source>
        <dbReference type="ARBA" id="ARBA00023306"/>
    </source>
</evidence>
<feature type="binding site" evidence="8">
    <location>
        <begin position="21"/>
        <end position="25"/>
    </location>
    <ligand>
        <name>GTP</name>
        <dbReference type="ChEBI" id="CHEBI:37565"/>
    </ligand>
</feature>
<dbReference type="SMART" id="SM00865">
    <property type="entry name" value="Tubulin_C"/>
    <property type="match status" value="1"/>
</dbReference>
<dbReference type="GO" id="GO:0003924">
    <property type="term" value="F:GTPase activity"/>
    <property type="evidence" value="ECO:0007669"/>
    <property type="project" value="UniProtKB-UniRule"/>
</dbReference>
<evidence type="ECO:0000256" key="11">
    <source>
        <dbReference type="SAM" id="MobiDB-lite"/>
    </source>
</evidence>
<proteinExistence type="inferred from homology"/>
<dbReference type="PATRIC" id="fig|294.132.peg.2955"/>
<dbReference type="NCBIfam" id="TIGR00065">
    <property type="entry name" value="ftsZ"/>
    <property type="match status" value="1"/>
</dbReference>
<dbReference type="PROSITE" id="PS01134">
    <property type="entry name" value="FTSZ_1"/>
    <property type="match status" value="1"/>
</dbReference>
<keyword evidence="7 8" id="KW-0131">Cell cycle</keyword>
<feature type="binding site" evidence="8">
    <location>
        <position position="143"/>
    </location>
    <ligand>
        <name>GTP</name>
        <dbReference type="ChEBI" id="CHEBI:37565"/>
    </ligand>
</feature>
<feature type="compositionally biased region" description="Low complexity" evidence="11">
    <location>
        <begin position="336"/>
        <end position="351"/>
    </location>
</feature>
<feature type="binding site" evidence="8">
    <location>
        <position position="187"/>
    </location>
    <ligand>
        <name>GTP</name>
        <dbReference type="ChEBI" id="CHEBI:37565"/>
    </ligand>
</feature>
<dbReference type="InterPro" id="IPR003008">
    <property type="entry name" value="Tubulin_FtsZ_GTPase"/>
</dbReference>
<comment type="subunit">
    <text evidence="8">Homodimer. Polymerizes to form a dynamic ring structure in a strictly GTP-dependent manner. Interacts directly with several other division proteins.</text>
</comment>
<dbReference type="GO" id="GO:0005737">
    <property type="term" value="C:cytoplasm"/>
    <property type="evidence" value="ECO:0007669"/>
    <property type="project" value="UniProtKB-SubCell"/>
</dbReference>
<dbReference type="PANTHER" id="PTHR30314">
    <property type="entry name" value="CELL DIVISION PROTEIN FTSZ-RELATED"/>
    <property type="match status" value="1"/>
</dbReference>
<comment type="function">
    <text evidence="8 10">Essential cell division protein that forms a contractile ring structure (Z ring) at the future cell division site. The regulation of the ring assembly controls the timing and the location of cell division. One of the functions of the FtsZ ring is to recruit other cell division proteins to the septum to produce a new cell wall between the dividing cells. Binds GTP and shows GTPase activity.</text>
</comment>
<dbReference type="Pfam" id="PF12327">
    <property type="entry name" value="FtsZ_C"/>
    <property type="match status" value="1"/>
</dbReference>
<keyword evidence="2 8" id="KW-0963">Cytoplasm</keyword>
<dbReference type="FunFam" id="3.40.50.1440:FF:000023">
    <property type="entry name" value="Cell division protein FtsZ"/>
    <property type="match status" value="1"/>
</dbReference>
<evidence type="ECO:0000256" key="5">
    <source>
        <dbReference type="ARBA" id="ARBA00023134"/>
    </source>
</evidence>
<dbReference type="InterPro" id="IPR018316">
    <property type="entry name" value="Tubulin/FtsZ_2-layer-sand-dom"/>
</dbReference>
<evidence type="ECO:0000256" key="4">
    <source>
        <dbReference type="ARBA" id="ARBA00022741"/>
    </source>
</evidence>
<dbReference type="CDD" id="cd02201">
    <property type="entry name" value="FtsZ_type1"/>
    <property type="match status" value="1"/>
</dbReference>
<dbReference type="PRINTS" id="PR00423">
    <property type="entry name" value="CELLDVISFTSZ"/>
</dbReference>
<evidence type="ECO:0000313" key="14">
    <source>
        <dbReference type="EMBL" id="KJZ43924.1"/>
    </source>
</evidence>
<dbReference type="SUPFAM" id="SSF52490">
    <property type="entry name" value="Tubulin nucleotide-binding domain-like"/>
    <property type="match status" value="1"/>
</dbReference>
<dbReference type="GO" id="GO:0043093">
    <property type="term" value="P:FtsZ-dependent cytokinesis"/>
    <property type="evidence" value="ECO:0007669"/>
    <property type="project" value="UniProtKB-UniRule"/>
</dbReference>
<dbReference type="Gene3D" id="3.40.50.1440">
    <property type="entry name" value="Tubulin/FtsZ, GTPase domain"/>
    <property type="match status" value="1"/>
</dbReference>
<dbReference type="Gene3D" id="3.30.1330.20">
    <property type="entry name" value="Tubulin/FtsZ, C-terminal domain"/>
    <property type="match status" value="1"/>
</dbReference>
<feature type="domain" description="Tubulin/FtsZ GTPase" evidence="12">
    <location>
        <begin position="13"/>
        <end position="205"/>
    </location>
</feature>
<comment type="similarity">
    <text evidence="1 8 10">Belongs to the FtsZ family.</text>
</comment>
<accession>A0A0F4TIR0</accession>
<dbReference type="EMBL" id="LACC01000023">
    <property type="protein sequence ID" value="KJZ43924.1"/>
    <property type="molecule type" value="Genomic_DNA"/>
</dbReference>
<evidence type="ECO:0000313" key="17">
    <source>
        <dbReference type="Proteomes" id="UP000326729"/>
    </source>
</evidence>
<organism evidence="14 16">
    <name type="scientific">Pseudomonas fluorescens</name>
    <dbReference type="NCBI Taxonomy" id="294"/>
    <lineage>
        <taxon>Bacteria</taxon>
        <taxon>Pseudomonadati</taxon>
        <taxon>Pseudomonadota</taxon>
        <taxon>Gammaproteobacteria</taxon>
        <taxon>Pseudomonadales</taxon>
        <taxon>Pseudomonadaceae</taxon>
        <taxon>Pseudomonas</taxon>
    </lineage>
</organism>
<name>A0A0F4TIR0_PSEFL</name>
<reference evidence="14 16" key="1">
    <citation type="submission" date="2015-03" db="EMBL/GenBank/DDBJ databases">
        <title>Comparative genomics of Pseudomonas insights into diversity of traits involved in vanlence and defense.</title>
        <authorList>
            <person name="Qin Y."/>
        </authorList>
    </citation>
    <scope>NUCLEOTIDE SEQUENCE [LARGE SCALE GENOMIC DNA]</scope>
    <source>
        <strain evidence="14 16">C8</strain>
    </source>
</reference>
<dbReference type="GO" id="GO:0032153">
    <property type="term" value="C:cell division site"/>
    <property type="evidence" value="ECO:0007669"/>
    <property type="project" value="UniProtKB-UniRule"/>
</dbReference>
<evidence type="ECO:0000259" key="12">
    <source>
        <dbReference type="SMART" id="SM00864"/>
    </source>
</evidence>
<feature type="domain" description="Tubulin/FtsZ 2-layer sandwich" evidence="13">
    <location>
        <begin position="207"/>
        <end position="325"/>
    </location>
</feature>